<keyword evidence="1" id="KW-0596">Phosphopantetheine</keyword>
<dbReference type="PANTHER" id="PTHR43439">
    <property type="entry name" value="PHENYLACETATE-COENZYME A LIGASE"/>
    <property type="match status" value="1"/>
</dbReference>
<dbReference type="InterPro" id="IPR051414">
    <property type="entry name" value="Adenylate-forming_Reductase"/>
</dbReference>
<dbReference type="Pfam" id="PF00550">
    <property type="entry name" value="PP-binding"/>
    <property type="match status" value="1"/>
</dbReference>
<keyword evidence="2" id="KW-0597">Phosphoprotein</keyword>
<name>A0AA35QEK4_9HYPO</name>
<evidence type="ECO:0000313" key="5">
    <source>
        <dbReference type="Proteomes" id="UP001160390"/>
    </source>
</evidence>
<evidence type="ECO:0000256" key="2">
    <source>
        <dbReference type="ARBA" id="ARBA00022553"/>
    </source>
</evidence>
<dbReference type="InterPro" id="IPR036736">
    <property type="entry name" value="ACP-like_sf"/>
</dbReference>
<dbReference type="PANTHER" id="PTHR43439:SF2">
    <property type="entry name" value="ENZYME, PUTATIVE (JCVI)-RELATED"/>
    <property type="match status" value="1"/>
</dbReference>
<evidence type="ECO:0000313" key="4">
    <source>
        <dbReference type="EMBL" id="CAI6100612.1"/>
    </source>
</evidence>
<evidence type="ECO:0000256" key="1">
    <source>
        <dbReference type="ARBA" id="ARBA00022450"/>
    </source>
</evidence>
<proteinExistence type="predicted"/>
<dbReference type="Proteomes" id="UP001160390">
    <property type="component" value="Unassembled WGS sequence"/>
</dbReference>
<reference evidence="4" key="1">
    <citation type="submission" date="2023-01" db="EMBL/GenBank/DDBJ databases">
        <authorList>
            <person name="Piombo E."/>
        </authorList>
    </citation>
    <scope>NUCLEOTIDE SEQUENCE</scope>
</reference>
<dbReference type="EMBL" id="CABFNP030001353">
    <property type="protein sequence ID" value="CAI6100612.1"/>
    <property type="molecule type" value="Genomic_DNA"/>
</dbReference>
<dbReference type="AlphaFoldDB" id="A0AA35QEK4"/>
<dbReference type="SUPFAM" id="SSF51735">
    <property type="entry name" value="NAD(P)-binding Rossmann-fold domains"/>
    <property type="match status" value="1"/>
</dbReference>
<dbReference type="PROSITE" id="PS50075">
    <property type="entry name" value="CARRIER"/>
    <property type="match status" value="1"/>
</dbReference>
<comment type="caution">
    <text evidence="4">The sequence shown here is derived from an EMBL/GenBank/DDBJ whole genome shotgun (WGS) entry which is preliminary data.</text>
</comment>
<dbReference type="Pfam" id="PF07993">
    <property type="entry name" value="NAD_binding_4"/>
    <property type="match status" value="1"/>
</dbReference>
<sequence length="510" mass="55034">MAGQQPNLVGVKPNSPIAIIVRNAVLSVTGWDLLDDEDAFFDKGLDSRQALQITRALRQGLGRPTLSLSIVYKNPTLKQLSEALAVARQAKSEGNAHLISSLQSTFTSRVKSIPVPTDGKKAVQNPIGVVLTGSTGYLGAYVLKSLLDREDIGHIFCLNRGEDGGKAAQVRKTGDATQLEARVTFLKVDLASPKLGLNDNVYQNLTRRVSVIIHMAWPVNFIFELQAFRPHLEGVVNLCSLAATLSHQPAKIVFASSIAAVISGKGKNAPESIIDMPPATNQGYGQSKYISEHILDAAAKHLGISTIVVRVGQIAGPARQKGLWNPTEWFPSLIGSSLHLGSLPDNLGALGKIDWIPSDIFGDVIVDLTTGASEENNGSGAQVFNLRNPKVTPWAGLTPTVLQAAKELQGKGLELVSPALWLEQLRKSLADLNADGDANKLTAATAKNPGLRLFDFYTRNLWADGIKSNLMQVGRATDLSPALQSLPAVHSAWMRKWMEEWMEEWATGNN</sequence>
<accession>A0AA35QEK4</accession>
<organism evidence="4 5">
    <name type="scientific">Clonostachys chloroleuca</name>
    <dbReference type="NCBI Taxonomy" id="1926264"/>
    <lineage>
        <taxon>Eukaryota</taxon>
        <taxon>Fungi</taxon>
        <taxon>Dikarya</taxon>
        <taxon>Ascomycota</taxon>
        <taxon>Pezizomycotina</taxon>
        <taxon>Sordariomycetes</taxon>
        <taxon>Hypocreomycetidae</taxon>
        <taxon>Hypocreales</taxon>
        <taxon>Bionectriaceae</taxon>
        <taxon>Clonostachys</taxon>
    </lineage>
</organism>
<dbReference type="Gene3D" id="3.40.50.720">
    <property type="entry name" value="NAD(P)-binding Rossmann-like Domain"/>
    <property type="match status" value="1"/>
</dbReference>
<evidence type="ECO:0000259" key="3">
    <source>
        <dbReference type="PROSITE" id="PS50075"/>
    </source>
</evidence>
<dbReference type="InterPro" id="IPR036291">
    <property type="entry name" value="NAD(P)-bd_dom_sf"/>
</dbReference>
<dbReference type="SUPFAM" id="SSF47336">
    <property type="entry name" value="ACP-like"/>
    <property type="match status" value="1"/>
</dbReference>
<protein>
    <recommendedName>
        <fullName evidence="3">Carrier domain-containing protein</fullName>
    </recommendedName>
</protein>
<dbReference type="InterPro" id="IPR013120">
    <property type="entry name" value="FAR_NAD-bd"/>
</dbReference>
<feature type="domain" description="Carrier" evidence="3">
    <location>
        <begin position="12"/>
        <end position="88"/>
    </location>
</feature>
<keyword evidence="5" id="KW-1185">Reference proteome</keyword>
<gene>
    <name evidence="4" type="ORF">CCHLO57077_00006666</name>
</gene>
<dbReference type="InterPro" id="IPR009081">
    <property type="entry name" value="PP-bd_ACP"/>
</dbReference>
<dbReference type="Gene3D" id="1.10.1200.10">
    <property type="entry name" value="ACP-like"/>
    <property type="match status" value="1"/>
</dbReference>